<evidence type="ECO:0000313" key="5">
    <source>
        <dbReference type="EMBL" id="SNV21492.1"/>
    </source>
</evidence>
<dbReference type="GeneID" id="63459479"/>
<evidence type="ECO:0000256" key="3">
    <source>
        <dbReference type="ARBA" id="ARBA00023315"/>
    </source>
</evidence>
<keyword evidence="2 5" id="KW-0808">Transferase</keyword>
<dbReference type="InterPro" id="IPR050500">
    <property type="entry name" value="Phos_Acetyltrans/Butyryltrans"/>
</dbReference>
<dbReference type="AlphaFoldDB" id="A0A239VHB2"/>
<reference evidence="5 6" key="1">
    <citation type="submission" date="2017-06" db="EMBL/GenBank/DDBJ databases">
        <authorList>
            <consortium name="Pathogen Informatics"/>
        </authorList>
    </citation>
    <scope>NUCLEOTIDE SEQUENCE [LARGE SCALE GENOMIC DNA]</scope>
    <source>
        <strain evidence="5 6">NCTC13039</strain>
    </source>
</reference>
<dbReference type="InterPro" id="IPR002505">
    <property type="entry name" value="PTA_PTB"/>
</dbReference>
<name>A0A239VHB2_9MICO</name>
<dbReference type="RefSeq" id="WP_028327974.1">
    <property type="nucleotide sequence ID" value="NZ_LT906453.1"/>
</dbReference>
<keyword evidence="6" id="KW-1185">Reference proteome</keyword>
<dbReference type="SUPFAM" id="SSF53659">
    <property type="entry name" value="Isocitrate/Isopropylmalate dehydrogenase-like"/>
    <property type="match status" value="1"/>
</dbReference>
<proteinExistence type="inferred from homology"/>
<dbReference type="PIRSF" id="PIRSF000428">
    <property type="entry name" value="P_Ac_trans"/>
    <property type="match status" value="1"/>
</dbReference>
<sequence>MSITMNDLINISQDSTAPAARVAVVKAADEHVLDSIIQATHKNLIHPILIDDATSIEKTVAHRLTPDQYDLIDIAEDTHAAAEGVRLARTGNADALMKGHISTGTFLKPVVDRETGIRTSPLLSHVMLVDNPTVGRIIAITDGGMVTVPREEDMMPLINHAVHIMRLLGQPHPKVALLSAAETPIPRLPSAELQTTFTTNNATNDITIEGPLSLDLALLPSHAEEKGWKGRIRGDASILLAPDIVSGNAVAKSLSMFGNGTMAGLVLGAAVPIILVSRSSSAQEKYLSIALARLLGDHA</sequence>
<evidence type="ECO:0000259" key="4">
    <source>
        <dbReference type="Pfam" id="PF01515"/>
    </source>
</evidence>
<dbReference type="EMBL" id="LT906453">
    <property type="protein sequence ID" value="SNV21492.1"/>
    <property type="molecule type" value="Genomic_DNA"/>
</dbReference>
<dbReference type="InterPro" id="IPR012147">
    <property type="entry name" value="P_Ac_Bu_trans"/>
</dbReference>
<accession>A0A239VHB2</accession>
<evidence type="ECO:0000256" key="2">
    <source>
        <dbReference type="ARBA" id="ARBA00022679"/>
    </source>
</evidence>
<dbReference type="Pfam" id="PF01515">
    <property type="entry name" value="PTA_PTB"/>
    <property type="match status" value="1"/>
</dbReference>
<evidence type="ECO:0000313" key="6">
    <source>
        <dbReference type="Proteomes" id="UP000242637"/>
    </source>
</evidence>
<dbReference type="KEGG" id="dco:SAMEA4475696_1250"/>
<dbReference type="PANTHER" id="PTHR43356">
    <property type="entry name" value="PHOSPHATE ACETYLTRANSFERASE"/>
    <property type="match status" value="1"/>
</dbReference>
<dbReference type="EC" id="2.3.1.8" evidence="5"/>
<dbReference type="STRING" id="1121387.GCA_000429885_02060"/>
<comment type="similarity">
    <text evidence="1">Belongs to the phosphate acetyltransferase and butyryltransferase family.</text>
</comment>
<dbReference type="Proteomes" id="UP000242637">
    <property type="component" value="Chromosome 1"/>
</dbReference>
<gene>
    <name evidence="5" type="primary">pta_2</name>
    <name evidence="5" type="ORF">SAMEA4475696_01250</name>
</gene>
<dbReference type="PANTHER" id="PTHR43356:SF2">
    <property type="entry name" value="PHOSPHATE ACETYLTRANSFERASE"/>
    <property type="match status" value="1"/>
</dbReference>
<feature type="domain" description="Phosphate acetyl/butaryl transferase" evidence="4">
    <location>
        <begin position="83"/>
        <end position="292"/>
    </location>
</feature>
<protein>
    <submittedName>
        <fullName evidence="5">Phosphate acetyltransferase</fullName>
        <ecNumber evidence="5">2.3.1.8</ecNumber>
    </submittedName>
</protein>
<dbReference type="GO" id="GO:0008959">
    <property type="term" value="F:phosphate acetyltransferase activity"/>
    <property type="evidence" value="ECO:0007669"/>
    <property type="project" value="UniProtKB-EC"/>
</dbReference>
<dbReference type="Gene3D" id="3.40.718.10">
    <property type="entry name" value="Isopropylmalate Dehydrogenase"/>
    <property type="match status" value="1"/>
</dbReference>
<evidence type="ECO:0000256" key="1">
    <source>
        <dbReference type="ARBA" id="ARBA00005656"/>
    </source>
</evidence>
<organism evidence="5 6">
    <name type="scientific">Dermatophilus congolensis</name>
    <dbReference type="NCBI Taxonomy" id="1863"/>
    <lineage>
        <taxon>Bacteria</taxon>
        <taxon>Bacillati</taxon>
        <taxon>Actinomycetota</taxon>
        <taxon>Actinomycetes</taxon>
        <taxon>Micrococcales</taxon>
        <taxon>Dermatophilaceae</taxon>
        <taxon>Dermatophilus</taxon>
    </lineage>
</organism>
<keyword evidence="3 5" id="KW-0012">Acyltransferase</keyword>
<dbReference type="OrthoDB" id="9800237at2"/>